<gene>
    <name evidence="4" type="ORF">M431DRAFT_313668</name>
</gene>
<dbReference type="AlphaFoldDB" id="A0A2T4ART1"/>
<keyword evidence="1" id="KW-0862">Zinc</keyword>
<organism evidence="4 5">
    <name type="scientific">Trichoderma harzianum CBS 226.95</name>
    <dbReference type="NCBI Taxonomy" id="983964"/>
    <lineage>
        <taxon>Eukaryota</taxon>
        <taxon>Fungi</taxon>
        <taxon>Dikarya</taxon>
        <taxon>Ascomycota</taxon>
        <taxon>Pezizomycotina</taxon>
        <taxon>Sordariomycetes</taxon>
        <taxon>Hypocreomycetidae</taxon>
        <taxon>Hypocreales</taxon>
        <taxon>Hypocreaceae</taxon>
        <taxon>Trichoderma</taxon>
    </lineage>
</organism>
<evidence type="ECO:0000256" key="1">
    <source>
        <dbReference type="PROSITE-ProRule" id="PRU00042"/>
    </source>
</evidence>
<accession>A0A2T4ART1</accession>
<feature type="compositionally biased region" description="Basic residues" evidence="2">
    <location>
        <begin position="556"/>
        <end position="575"/>
    </location>
</feature>
<evidence type="ECO:0000259" key="3">
    <source>
        <dbReference type="PROSITE" id="PS50157"/>
    </source>
</evidence>
<feature type="domain" description="C2H2-type" evidence="3">
    <location>
        <begin position="532"/>
        <end position="560"/>
    </location>
</feature>
<protein>
    <recommendedName>
        <fullName evidence="3">C2H2-type domain-containing protein</fullName>
    </recommendedName>
</protein>
<dbReference type="STRING" id="983964.A0A2T4ART1"/>
<proteinExistence type="predicted"/>
<evidence type="ECO:0000256" key="2">
    <source>
        <dbReference type="SAM" id="MobiDB-lite"/>
    </source>
</evidence>
<dbReference type="PROSITE" id="PS50157">
    <property type="entry name" value="ZINC_FINGER_C2H2_2"/>
    <property type="match status" value="1"/>
</dbReference>
<dbReference type="RefSeq" id="XP_024779430.1">
    <property type="nucleotide sequence ID" value="XM_024914246.1"/>
</dbReference>
<dbReference type="Proteomes" id="UP000241690">
    <property type="component" value="Unassembled WGS sequence"/>
</dbReference>
<dbReference type="InterPro" id="IPR013087">
    <property type="entry name" value="Znf_C2H2_type"/>
</dbReference>
<evidence type="ECO:0000313" key="5">
    <source>
        <dbReference type="Proteomes" id="UP000241690"/>
    </source>
</evidence>
<dbReference type="GeneID" id="36622811"/>
<keyword evidence="5" id="KW-1185">Reference proteome</keyword>
<sequence>MSLEQLAPSRRKAFYFAEYLRGGFFMAHSCGNGRFVQGDPSADLDICFNLRKNKSSLIIQILEEKLIRWLSAIPSLHDNHWLRGGSAGNLIPMDSLLPHYPEMSAKFDQDRREGRTFETLELFVRHFLREGSVFAIFGLGNLHKSGILTDLHFYDILSQDRPMSEDLDLLDEAVDEIDERDIKGPNNSLRFVDEPIQSQLLTAISRHEAQERRTIVHRLLAKVANSCQKLFEASIMQNASAGVKAFVNQVGTSASVWKSGTRATRDICEGYMPRSLSDIVSALQVANAMRSVVPPSRLGYSKKEFIDDIPRWASLLSPDDQHLFFEIASYLWGIPASTVAHEMADSFARPLMSLQDIDERPVRTSGLFDHGSENSYRLQTLRQQYLFGTPPTLTRERRLTLAEWDPLAKQTKQGNSPTNAPKCLMASANSHHLTFVVNSVSVVDTVMDCSPSVSSHLTASSSATTNSASSVITATHGSTTMGTSIDGTIYCEHCTSTFKLGKNGRRGQASNLQKHMKIHHPETIPDYHRAIYNCRYGCGTRDPNKSNIKAHENKHCANRKGKQPRRHGKWRQTIT</sequence>
<keyword evidence="1" id="KW-0479">Metal-binding</keyword>
<name>A0A2T4ART1_TRIHA</name>
<reference evidence="4 5" key="1">
    <citation type="submission" date="2016-07" db="EMBL/GenBank/DDBJ databases">
        <title>Multiple horizontal gene transfer events from other fungi enriched the ability of initially mycotrophic Trichoderma (Ascomycota) to feed on dead plant biomass.</title>
        <authorList>
            <consortium name="DOE Joint Genome Institute"/>
            <person name="Aerts A."/>
            <person name="Atanasova L."/>
            <person name="Chenthamara K."/>
            <person name="Zhang J."/>
            <person name="Grujic M."/>
            <person name="Henrissat B."/>
            <person name="Kuo A."/>
            <person name="Salamov A."/>
            <person name="Lipzen A."/>
            <person name="Labutti K."/>
            <person name="Barry K."/>
            <person name="Miao Y."/>
            <person name="Rahimi M.J."/>
            <person name="Shen Q."/>
            <person name="Grigoriev I.V."/>
            <person name="Kubicek C.P."/>
            <person name="Druzhinina I.S."/>
        </authorList>
    </citation>
    <scope>NUCLEOTIDE SEQUENCE [LARGE SCALE GENOMIC DNA]</scope>
    <source>
        <strain evidence="4 5">CBS 226.95</strain>
    </source>
</reference>
<evidence type="ECO:0000313" key="4">
    <source>
        <dbReference type="EMBL" id="PTB59753.1"/>
    </source>
</evidence>
<dbReference type="GO" id="GO:0008270">
    <property type="term" value="F:zinc ion binding"/>
    <property type="evidence" value="ECO:0007669"/>
    <property type="project" value="UniProtKB-KW"/>
</dbReference>
<dbReference type="EMBL" id="KZ679676">
    <property type="protein sequence ID" value="PTB59753.1"/>
    <property type="molecule type" value="Genomic_DNA"/>
</dbReference>
<keyword evidence="1" id="KW-0863">Zinc-finger</keyword>
<feature type="region of interest" description="Disordered" evidence="2">
    <location>
        <begin position="554"/>
        <end position="575"/>
    </location>
</feature>